<feature type="transmembrane region" description="Helical" evidence="2">
    <location>
        <begin position="137"/>
        <end position="160"/>
    </location>
</feature>
<evidence type="ECO:0000313" key="3">
    <source>
        <dbReference type="EMBL" id="BBO33783.1"/>
    </source>
</evidence>
<proteinExistence type="predicted"/>
<reference evidence="4" key="1">
    <citation type="submission" date="2019-10" db="EMBL/GenBank/DDBJ databases">
        <title>Lacipirellula parvula gen. nov., sp. nov., representing a lineage of planctomycetes widespread in freshwater anoxic habitats, and description of the family Lacipirellulaceae.</title>
        <authorList>
            <person name="Dedysh S.N."/>
            <person name="Kulichevskaya I.S."/>
            <person name="Beletsky A.V."/>
            <person name="Rakitin A.L."/>
            <person name="Mardanov A.V."/>
            <person name="Ivanova A.A."/>
            <person name="Saltykova V.X."/>
            <person name="Rijpstra W.I.C."/>
            <person name="Sinninghe Damste J.S."/>
            <person name="Ravin N.V."/>
        </authorList>
    </citation>
    <scope>NUCLEOTIDE SEQUENCE [LARGE SCALE GENOMIC DNA]</scope>
    <source>
        <strain evidence="4">PX69</strain>
    </source>
</reference>
<accession>A0A5K7XHV5</accession>
<feature type="transmembrane region" description="Helical" evidence="2">
    <location>
        <begin position="180"/>
        <end position="197"/>
    </location>
</feature>
<feature type="region of interest" description="Disordered" evidence="1">
    <location>
        <begin position="287"/>
        <end position="354"/>
    </location>
</feature>
<sequence length="354" mass="37402">MARVGRRRRVLNDEVRSAAGATAYEAFDPDAPRYGEQANIENHPQVTDLIPRRKLAVLSTILTGIGTAAAAAAITHFADPIANKLPGVSASDLRDGMSAGVTAWSTAIAMLMIAMLAKLTYSLRRHRVDDYAGRYRVWKWVGCGALAMSVNAVVPLHGLFVKCAVAATGWSLTTSGVEWWLAPLALVGGWIFVRLLLEVKESRSTLAILLTGAACYAAATAAVLGFVPATAAAWAGIAASALPLVGATFCLAAAMVFARYVVLDVQGLIDHAPPVAPEKPAVVEKEKKPAAVATSTPAAAAAPAPVKPVAAKAAPQVEAQDDEWSDEDEDEDGYDNRKLSKADKKRLRRQNRAA</sequence>
<keyword evidence="2" id="KW-1133">Transmembrane helix</keyword>
<feature type="transmembrane region" description="Helical" evidence="2">
    <location>
        <begin position="55"/>
        <end position="77"/>
    </location>
</feature>
<organism evidence="3 4">
    <name type="scientific">Lacipirellula parvula</name>
    <dbReference type="NCBI Taxonomy" id="2650471"/>
    <lineage>
        <taxon>Bacteria</taxon>
        <taxon>Pseudomonadati</taxon>
        <taxon>Planctomycetota</taxon>
        <taxon>Planctomycetia</taxon>
        <taxon>Pirellulales</taxon>
        <taxon>Lacipirellulaceae</taxon>
        <taxon>Lacipirellula</taxon>
    </lineage>
</organism>
<name>A0A5K7XHV5_9BACT</name>
<keyword evidence="2" id="KW-0472">Membrane</keyword>
<protein>
    <submittedName>
        <fullName evidence="3">Uncharacterized protein</fullName>
    </submittedName>
</protein>
<keyword evidence="2" id="KW-0812">Transmembrane</keyword>
<evidence type="ECO:0000256" key="2">
    <source>
        <dbReference type="SAM" id="Phobius"/>
    </source>
</evidence>
<dbReference type="KEGG" id="lpav:PLANPX_3395"/>
<gene>
    <name evidence="3" type="ORF">PLANPX_3395</name>
</gene>
<dbReference type="EMBL" id="AP021861">
    <property type="protein sequence ID" value="BBO33783.1"/>
    <property type="molecule type" value="Genomic_DNA"/>
</dbReference>
<feature type="compositionally biased region" description="Low complexity" evidence="1">
    <location>
        <begin position="290"/>
        <end position="315"/>
    </location>
</feature>
<feature type="compositionally biased region" description="Basic residues" evidence="1">
    <location>
        <begin position="343"/>
        <end position="354"/>
    </location>
</feature>
<feature type="transmembrane region" description="Helical" evidence="2">
    <location>
        <begin position="206"/>
        <end position="227"/>
    </location>
</feature>
<dbReference type="AlphaFoldDB" id="A0A5K7XHV5"/>
<evidence type="ECO:0000256" key="1">
    <source>
        <dbReference type="SAM" id="MobiDB-lite"/>
    </source>
</evidence>
<evidence type="ECO:0000313" key="4">
    <source>
        <dbReference type="Proteomes" id="UP000326837"/>
    </source>
</evidence>
<feature type="transmembrane region" description="Helical" evidence="2">
    <location>
        <begin position="233"/>
        <end position="258"/>
    </location>
</feature>
<feature type="transmembrane region" description="Helical" evidence="2">
    <location>
        <begin position="97"/>
        <end position="117"/>
    </location>
</feature>
<keyword evidence="4" id="KW-1185">Reference proteome</keyword>
<feature type="compositionally biased region" description="Acidic residues" evidence="1">
    <location>
        <begin position="319"/>
        <end position="333"/>
    </location>
</feature>
<dbReference type="Proteomes" id="UP000326837">
    <property type="component" value="Chromosome"/>
</dbReference>